<dbReference type="Pfam" id="PF25896">
    <property type="entry name" value="HTH_AT3G52170"/>
    <property type="match status" value="1"/>
</dbReference>
<dbReference type="Proteomes" id="UP000241394">
    <property type="component" value="Chromosome LG16"/>
</dbReference>
<comment type="caution">
    <text evidence="3">The sequence shown here is derived from an EMBL/GenBank/DDBJ whole genome shotgun (WGS) entry which is preliminary data.</text>
</comment>
<evidence type="ECO:0000313" key="3">
    <source>
        <dbReference type="EMBL" id="PSS08365.1"/>
    </source>
</evidence>
<feature type="domain" description="AT3G52170-like helix-turn-helix" evidence="2">
    <location>
        <begin position="71"/>
        <end position="120"/>
    </location>
</feature>
<dbReference type="EMBL" id="NKQK01000016">
    <property type="protein sequence ID" value="PSS08365.1"/>
    <property type="molecule type" value="Genomic_DNA"/>
</dbReference>
<feature type="compositionally biased region" description="Basic and acidic residues" evidence="1">
    <location>
        <begin position="230"/>
        <end position="275"/>
    </location>
</feature>
<reference evidence="4" key="2">
    <citation type="journal article" date="2018" name="BMC Genomics">
        <title>A manually annotated Actinidia chinensis var. chinensis (kiwifruit) genome highlights the challenges associated with draft genomes and gene prediction in plants.</title>
        <authorList>
            <person name="Pilkington S.M."/>
            <person name="Crowhurst R."/>
            <person name="Hilario E."/>
            <person name="Nardozza S."/>
            <person name="Fraser L."/>
            <person name="Peng Y."/>
            <person name="Gunaseelan K."/>
            <person name="Simpson R."/>
            <person name="Tahir J."/>
            <person name="Deroles S.C."/>
            <person name="Templeton K."/>
            <person name="Luo Z."/>
            <person name="Davy M."/>
            <person name="Cheng C."/>
            <person name="McNeilage M."/>
            <person name="Scaglione D."/>
            <person name="Liu Y."/>
            <person name="Zhang Q."/>
            <person name="Datson P."/>
            <person name="De Silva N."/>
            <person name="Gardiner S.E."/>
            <person name="Bassett H."/>
            <person name="Chagne D."/>
            <person name="McCallum J."/>
            <person name="Dzierzon H."/>
            <person name="Deng C."/>
            <person name="Wang Y.Y."/>
            <person name="Barron L."/>
            <person name="Manako K."/>
            <person name="Bowen J."/>
            <person name="Foster T.M."/>
            <person name="Erridge Z.A."/>
            <person name="Tiffin H."/>
            <person name="Waite C.N."/>
            <person name="Davies K.M."/>
            <person name="Grierson E.P."/>
            <person name="Laing W.A."/>
            <person name="Kirk R."/>
            <person name="Chen X."/>
            <person name="Wood M."/>
            <person name="Montefiori M."/>
            <person name="Brummell D.A."/>
            <person name="Schwinn K.E."/>
            <person name="Catanach A."/>
            <person name="Fullerton C."/>
            <person name="Li D."/>
            <person name="Meiyalaghan S."/>
            <person name="Nieuwenhuizen N."/>
            <person name="Read N."/>
            <person name="Prakash R."/>
            <person name="Hunter D."/>
            <person name="Zhang H."/>
            <person name="McKenzie M."/>
            <person name="Knabel M."/>
            <person name="Harris A."/>
            <person name="Allan A.C."/>
            <person name="Gleave A."/>
            <person name="Chen A."/>
            <person name="Janssen B.J."/>
            <person name="Plunkett B."/>
            <person name="Ampomah-Dwamena C."/>
            <person name="Voogd C."/>
            <person name="Leif D."/>
            <person name="Lafferty D."/>
            <person name="Souleyre E.J.F."/>
            <person name="Varkonyi-Gasic E."/>
            <person name="Gambi F."/>
            <person name="Hanley J."/>
            <person name="Yao J.L."/>
            <person name="Cheung J."/>
            <person name="David K.M."/>
            <person name="Warren B."/>
            <person name="Marsh K."/>
            <person name="Snowden K.C."/>
            <person name="Lin-Wang K."/>
            <person name="Brian L."/>
            <person name="Martinez-Sanchez M."/>
            <person name="Wang M."/>
            <person name="Ileperuma N."/>
            <person name="Macnee N."/>
            <person name="Campin R."/>
            <person name="McAtee P."/>
            <person name="Drummond R.S.M."/>
            <person name="Espley R.V."/>
            <person name="Ireland H.S."/>
            <person name="Wu R."/>
            <person name="Atkinson R.G."/>
            <person name="Karunairetnam S."/>
            <person name="Bulley S."/>
            <person name="Chunkath S."/>
            <person name="Hanley Z."/>
            <person name="Storey R."/>
            <person name="Thrimawithana A.H."/>
            <person name="Thomson S."/>
            <person name="David C."/>
            <person name="Testolin R."/>
            <person name="Huang H."/>
            <person name="Hellens R.P."/>
            <person name="Schaffer R.J."/>
        </authorList>
    </citation>
    <scope>NUCLEOTIDE SEQUENCE [LARGE SCALE GENOMIC DNA]</scope>
    <source>
        <strain evidence="4">cv. Red5</strain>
    </source>
</reference>
<name>A0A2R6QIB4_ACTCC</name>
<dbReference type="Gramene" id="PSS08365">
    <property type="protein sequence ID" value="PSS08365"/>
    <property type="gene ID" value="CEY00_Acc18700"/>
</dbReference>
<proteinExistence type="predicted"/>
<dbReference type="OMA" id="TIARSCH"/>
<reference evidence="3 4" key="1">
    <citation type="submission" date="2017-07" db="EMBL/GenBank/DDBJ databases">
        <title>An improved, manually edited Actinidia chinensis var. chinensis (kiwifruit) genome highlights the challenges associated with draft genomes and gene prediction in plants.</title>
        <authorList>
            <person name="Pilkington S."/>
            <person name="Crowhurst R."/>
            <person name="Hilario E."/>
            <person name="Nardozza S."/>
            <person name="Fraser L."/>
            <person name="Peng Y."/>
            <person name="Gunaseelan K."/>
            <person name="Simpson R."/>
            <person name="Tahir J."/>
            <person name="Deroles S."/>
            <person name="Templeton K."/>
            <person name="Luo Z."/>
            <person name="Davy M."/>
            <person name="Cheng C."/>
            <person name="Mcneilage M."/>
            <person name="Scaglione D."/>
            <person name="Liu Y."/>
            <person name="Zhang Q."/>
            <person name="Datson P."/>
            <person name="De Silva N."/>
            <person name="Gardiner S."/>
            <person name="Bassett H."/>
            <person name="Chagne D."/>
            <person name="Mccallum J."/>
            <person name="Dzierzon H."/>
            <person name="Deng C."/>
            <person name="Wang Y.-Y."/>
            <person name="Barron N."/>
            <person name="Manako K."/>
            <person name="Bowen J."/>
            <person name="Foster T."/>
            <person name="Erridge Z."/>
            <person name="Tiffin H."/>
            <person name="Waite C."/>
            <person name="Davies K."/>
            <person name="Grierson E."/>
            <person name="Laing W."/>
            <person name="Kirk R."/>
            <person name="Chen X."/>
            <person name="Wood M."/>
            <person name="Montefiori M."/>
            <person name="Brummell D."/>
            <person name="Schwinn K."/>
            <person name="Catanach A."/>
            <person name="Fullerton C."/>
            <person name="Li D."/>
            <person name="Meiyalaghan S."/>
            <person name="Nieuwenhuizen N."/>
            <person name="Read N."/>
            <person name="Prakash R."/>
            <person name="Hunter D."/>
            <person name="Zhang H."/>
            <person name="Mckenzie M."/>
            <person name="Knabel M."/>
            <person name="Harris A."/>
            <person name="Allan A."/>
            <person name="Chen A."/>
            <person name="Janssen B."/>
            <person name="Plunkett B."/>
            <person name="Dwamena C."/>
            <person name="Voogd C."/>
            <person name="Leif D."/>
            <person name="Lafferty D."/>
            <person name="Souleyre E."/>
            <person name="Varkonyi-Gasic E."/>
            <person name="Gambi F."/>
            <person name="Hanley J."/>
            <person name="Yao J.-L."/>
            <person name="Cheung J."/>
            <person name="David K."/>
            <person name="Warren B."/>
            <person name="Marsh K."/>
            <person name="Snowden K."/>
            <person name="Lin-Wang K."/>
            <person name="Brian L."/>
            <person name="Martinez-Sanchez M."/>
            <person name="Wang M."/>
            <person name="Ileperuma N."/>
            <person name="Macnee N."/>
            <person name="Campin R."/>
            <person name="Mcatee P."/>
            <person name="Drummond R."/>
            <person name="Espley R."/>
            <person name="Ireland H."/>
            <person name="Wu R."/>
            <person name="Atkinson R."/>
            <person name="Karunairetnam S."/>
            <person name="Bulley S."/>
            <person name="Chunkath S."/>
            <person name="Hanley Z."/>
            <person name="Storey R."/>
            <person name="Thrimawithana A."/>
            <person name="Thomson S."/>
            <person name="David C."/>
            <person name="Testolin R."/>
        </authorList>
    </citation>
    <scope>NUCLEOTIDE SEQUENCE [LARGE SCALE GENOMIC DNA]</scope>
    <source>
        <strain evidence="4">cv. Red5</strain>
        <tissue evidence="3">Young leaf</tissue>
    </source>
</reference>
<dbReference type="InterPro" id="IPR058941">
    <property type="entry name" value="HTH_AT3G52170-like"/>
</dbReference>
<organism evidence="3 4">
    <name type="scientific">Actinidia chinensis var. chinensis</name>
    <name type="common">Chinese soft-hair kiwi</name>
    <dbReference type="NCBI Taxonomy" id="1590841"/>
    <lineage>
        <taxon>Eukaryota</taxon>
        <taxon>Viridiplantae</taxon>
        <taxon>Streptophyta</taxon>
        <taxon>Embryophyta</taxon>
        <taxon>Tracheophyta</taxon>
        <taxon>Spermatophyta</taxon>
        <taxon>Magnoliopsida</taxon>
        <taxon>eudicotyledons</taxon>
        <taxon>Gunneridae</taxon>
        <taxon>Pentapetalae</taxon>
        <taxon>asterids</taxon>
        <taxon>Ericales</taxon>
        <taxon>Actinidiaceae</taxon>
        <taxon>Actinidia</taxon>
    </lineage>
</organism>
<dbReference type="InParanoid" id="A0A2R6QIB4"/>
<sequence>MSNNLSRRGVLVGVCGEMRIARRFPFTHPKQVSTEISSLVRGSNVYWRGRSSAASNPSDIPNVQKGGKRVSRDVRRAMMESFVDMYRAMNAGKFPTISHARNQVGGSHYVIREILQELEYKTEITSMNTRDDDVLGKKAVKVNKASTDVEEISGIQSRVDAIHKDTQIEAVSDVNVGDSGHKNVRAKEGPETLTLFEKTMSQEVVKAKPVDDSSNYAKKLKHETEVDFRQHPEKLEHDLKKRSHSEGVMDLDGPKPKSEQHEQSPELDKFVRDVSENQIDDQEPLKKSSVWGNLKSLADGFINMWKKL</sequence>
<dbReference type="OrthoDB" id="1930826at2759"/>
<dbReference type="InterPro" id="IPR058942">
    <property type="entry name" value="AT3G52170-like"/>
</dbReference>
<dbReference type="PANTHER" id="PTHR34568:SF4">
    <property type="entry name" value="OS02G0638000 PROTEIN"/>
    <property type="match status" value="1"/>
</dbReference>
<dbReference type="AlphaFoldDB" id="A0A2R6QIB4"/>
<accession>A0A2R6QIB4</accession>
<feature type="region of interest" description="Disordered" evidence="1">
    <location>
        <begin position="230"/>
        <end position="286"/>
    </location>
</feature>
<evidence type="ECO:0000256" key="1">
    <source>
        <dbReference type="SAM" id="MobiDB-lite"/>
    </source>
</evidence>
<keyword evidence="4" id="KW-1185">Reference proteome</keyword>
<protein>
    <submittedName>
        <fullName evidence="3">Pre-mRNA-processing factor like</fullName>
    </submittedName>
</protein>
<gene>
    <name evidence="3" type="ORF">CEY00_Acc18700</name>
</gene>
<dbReference type="STRING" id="1590841.A0A2R6QIB4"/>
<evidence type="ECO:0000259" key="2">
    <source>
        <dbReference type="Pfam" id="PF25896"/>
    </source>
</evidence>
<evidence type="ECO:0000313" key="4">
    <source>
        <dbReference type="Proteomes" id="UP000241394"/>
    </source>
</evidence>
<dbReference type="PANTHER" id="PTHR34568">
    <property type="entry name" value="RRM DOMAIN-CONTAINING PROTEIN"/>
    <property type="match status" value="1"/>
</dbReference>